<keyword evidence="2" id="KW-1185">Reference proteome</keyword>
<gene>
    <name evidence="1" type="ORF">SAMN05518683_108135</name>
</gene>
<accession>A0A1I5SCX3</accession>
<evidence type="ECO:0000313" key="2">
    <source>
        <dbReference type="Proteomes" id="UP000198892"/>
    </source>
</evidence>
<sequence>MQFGGYSFSNRCKSSQSGKKKLEAIIDTLHEPQHGLAAKPRTYRSNTRKEYLKITKQKQLQCVRRDFRHIAEGASRSGLFLLSRPQYRDLLVIQEVYRQQKQMMANRTTQIDHRIVSLTQPVLSQFLGWRLSASAPLS</sequence>
<reference evidence="2" key="1">
    <citation type="submission" date="2016-10" db="EMBL/GenBank/DDBJ databases">
        <authorList>
            <person name="Varghese N."/>
            <person name="Submissions S."/>
        </authorList>
    </citation>
    <scope>NUCLEOTIDE SEQUENCE [LARGE SCALE GENOMIC DNA]</scope>
    <source>
        <strain evidence="2">S7</strain>
    </source>
</reference>
<protein>
    <submittedName>
        <fullName evidence="1">Uncharacterized protein</fullName>
    </submittedName>
</protein>
<dbReference type="Proteomes" id="UP000198892">
    <property type="component" value="Unassembled WGS sequence"/>
</dbReference>
<dbReference type="AlphaFoldDB" id="A0A1I5SCX3"/>
<organism evidence="1 2">
    <name type="scientific">Salibacterium halotolerans</name>
    <dbReference type="NCBI Taxonomy" id="1884432"/>
    <lineage>
        <taxon>Bacteria</taxon>
        <taxon>Bacillati</taxon>
        <taxon>Bacillota</taxon>
        <taxon>Bacilli</taxon>
        <taxon>Bacillales</taxon>
        <taxon>Bacillaceae</taxon>
    </lineage>
</organism>
<proteinExistence type="predicted"/>
<dbReference type="EMBL" id="FOXD01000008">
    <property type="protein sequence ID" value="SFP68543.1"/>
    <property type="molecule type" value="Genomic_DNA"/>
</dbReference>
<name>A0A1I5SCX3_9BACI</name>
<evidence type="ECO:0000313" key="1">
    <source>
        <dbReference type="EMBL" id="SFP68543.1"/>
    </source>
</evidence>